<dbReference type="Proteomes" id="UP001054945">
    <property type="component" value="Unassembled WGS sequence"/>
</dbReference>
<dbReference type="AlphaFoldDB" id="A0AAV4XJF4"/>
<keyword evidence="2" id="KW-1185">Reference proteome</keyword>
<protein>
    <submittedName>
        <fullName evidence="1">Uncharacterized protein</fullName>
    </submittedName>
</protein>
<evidence type="ECO:0000313" key="2">
    <source>
        <dbReference type="Proteomes" id="UP001054945"/>
    </source>
</evidence>
<reference evidence="1 2" key="1">
    <citation type="submission" date="2021-06" db="EMBL/GenBank/DDBJ databases">
        <title>Caerostris extrusa draft genome.</title>
        <authorList>
            <person name="Kono N."/>
            <person name="Arakawa K."/>
        </authorList>
    </citation>
    <scope>NUCLEOTIDE SEQUENCE [LARGE SCALE GENOMIC DNA]</scope>
</reference>
<accession>A0AAV4XJF4</accession>
<organism evidence="1 2">
    <name type="scientific">Caerostris extrusa</name>
    <name type="common">Bark spider</name>
    <name type="synonym">Caerostris bankana</name>
    <dbReference type="NCBI Taxonomy" id="172846"/>
    <lineage>
        <taxon>Eukaryota</taxon>
        <taxon>Metazoa</taxon>
        <taxon>Ecdysozoa</taxon>
        <taxon>Arthropoda</taxon>
        <taxon>Chelicerata</taxon>
        <taxon>Arachnida</taxon>
        <taxon>Araneae</taxon>
        <taxon>Araneomorphae</taxon>
        <taxon>Entelegynae</taxon>
        <taxon>Araneoidea</taxon>
        <taxon>Araneidae</taxon>
        <taxon>Caerostris</taxon>
    </lineage>
</organism>
<gene>
    <name evidence="1" type="ORF">CEXT_670931</name>
</gene>
<comment type="caution">
    <text evidence="1">The sequence shown here is derived from an EMBL/GenBank/DDBJ whole genome shotgun (WGS) entry which is preliminary data.</text>
</comment>
<dbReference type="EMBL" id="BPLR01000382">
    <property type="protein sequence ID" value="GIY94355.1"/>
    <property type="molecule type" value="Genomic_DNA"/>
</dbReference>
<sequence>MHHQCSPTASRETCLRNTFCIYFRQGLRSYGEEDLLTLRAPTKNRKKSKKFHLRRPEGGVLQDTTRKSEVRKLFVVLIYASCKQAFGGNTCLLRCQGQMG</sequence>
<evidence type="ECO:0000313" key="1">
    <source>
        <dbReference type="EMBL" id="GIY94355.1"/>
    </source>
</evidence>
<name>A0AAV4XJF4_CAEEX</name>
<proteinExistence type="predicted"/>